<dbReference type="EMBL" id="WOCA01000001">
    <property type="protein sequence ID" value="MUK87245.1"/>
    <property type="molecule type" value="Genomic_DNA"/>
</dbReference>
<dbReference type="AlphaFoldDB" id="A0A6N8FCZ6"/>
<dbReference type="Pfam" id="PF00149">
    <property type="entry name" value="Metallophos"/>
    <property type="match status" value="1"/>
</dbReference>
<dbReference type="InterPro" id="IPR029052">
    <property type="entry name" value="Metallo-depent_PP-like"/>
</dbReference>
<dbReference type="RefSeq" id="WP_155666755.1">
    <property type="nucleotide sequence ID" value="NZ_WOCA01000001.1"/>
</dbReference>
<organism evidence="2 3">
    <name type="scientific">Ornithinibacillus caprae</name>
    <dbReference type="NCBI Taxonomy" id="2678566"/>
    <lineage>
        <taxon>Bacteria</taxon>
        <taxon>Bacillati</taxon>
        <taxon>Bacillota</taxon>
        <taxon>Bacilli</taxon>
        <taxon>Bacillales</taxon>
        <taxon>Bacillaceae</taxon>
        <taxon>Ornithinibacillus</taxon>
    </lineage>
</organism>
<accession>A0A6N8FCZ6</accession>
<proteinExistence type="predicted"/>
<dbReference type="GO" id="GO:0008758">
    <property type="term" value="F:UDP-2,3-diacylglucosamine hydrolase activity"/>
    <property type="evidence" value="ECO:0007669"/>
    <property type="project" value="TreeGrafter"/>
</dbReference>
<dbReference type="InterPro" id="IPR051158">
    <property type="entry name" value="Metallophosphoesterase_sf"/>
</dbReference>
<dbReference type="GO" id="GO:0016020">
    <property type="term" value="C:membrane"/>
    <property type="evidence" value="ECO:0007669"/>
    <property type="project" value="GOC"/>
</dbReference>
<protein>
    <submittedName>
        <fullName evidence="2">Metallophosphoesterase</fullName>
    </submittedName>
</protein>
<sequence>MIIFLFTVVLLVILYMMYKAHHDIVEFRTILDDRLPKPFQQFQIFFISDIHRRKIKNETLDQINQNINVVIIGGDLTEKKVPFSRTRKNVKKLKRWGAPIYFVWGNNDFEVQPDKLSQLLQDEGVTILNNSYVHIQKEGHILSLIGLEYNPYMETTYDINSIESKGDYLVLLTHRPDDFYLLDSMSQNNIHLVLAGHTHGGQIRIGPIGFYEKGSFKEYRSTKILISEGYGYTLLPFRFGTKAECHVLTLDRN</sequence>
<name>A0A6N8FCZ6_9BACI</name>
<dbReference type="PANTHER" id="PTHR31302">
    <property type="entry name" value="TRANSMEMBRANE PROTEIN WITH METALLOPHOSPHOESTERASE DOMAIN-RELATED"/>
    <property type="match status" value="1"/>
</dbReference>
<dbReference type="GO" id="GO:0009245">
    <property type="term" value="P:lipid A biosynthetic process"/>
    <property type="evidence" value="ECO:0007669"/>
    <property type="project" value="TreeGrafter"/>
</dbReference>
<dbReference type="Gene3D" id="3.60.21.10">
    <property type="match status" value="1"/>
</dbReference>
<gene>
    <name evidence="2" type="ORF">GMD78_02365</name>
</gene>
<dbReference type="PANTHER" id="PTHR31302:SF32">
    <property type="entry name" value="PHOSPHOESTERASE"/>
    <property type="match status" value="1"/>
</dbReference>
<evidence type="ECO:0000313" key="3">
    <source>
        <dbReference type="Proteomes" id="UP000469125"/>
    </source>
</evidence>
<keyword evidence="3" id="KW-1185">Reference proteome</keyword>
<dbReference type="InterPro" id="IPR004843">
    <property type="entry name" value="Calcineurin-like_PHP"/>
</dbReference>
<evidence type="ECO:0000313" key="2">
    <source>
        <dbReference type="EMBL" id="MUK87245.1"/>
    </source>
</evidence>
<evidence type="ECO:0000259" key="1">
    <source>
        <dbReference type="Pfam" id="PF00149"/>
    </source>
</evidence>
<feature type="domain" description="Calcineurin-like phosphoesterase" evidence="1">
    <location>
        <begin position="43"/>
        <end position="200"/>
    </location>
</feature>
<reference evidence="2 3" key="1">
    <citation type="submission" date="2019-11" db="EMBL/GenBank/DDBJ databases">
        <authorList>
            <person name="Li X."/>
        </authorList>
    </citation>
    <scope>NUCLEOTIDE SEQUENCE [LARGE SCALE GENOMIC DNA]</scope>
    <source>
        <strain evidence="2 3">L9</strain>
    </source>
</reference>
<dbReference type="SUPFAM" id="SSF56300">
    <property type="entry name" value="Metallo-dependent phosphatases"/>
    <property type="match status" value="1"/>
</dbReference>
<dbReference type="Proteomes" id="UP000469125">
    <property type="component" value="Unassembled WGS sequence"/>
</dbReference>
<comment type="caution">
    <text evidence="2">The sequence shown here is derived from an EMBL/GenBank/DDBJ whole genome shotgun (WGS) entry which is preliminary data.</text>
</comment>